<dbReference type="AlphaFoldDB" id="A0A3N0CK71"/>
<dbReference type="SFLD" id="SFLDG01136">
    <property type="entry name" value="C1.6:_Phosphoserine_Phosphatas"/>
    <property type="match status" value="1"/>
</dbReference>
<evidence type="ECO:0000313" key="14">
    <source>
        <dbReference type="EMBL" id="RNL63832.1"/>
    </source>
</evidence>
<dbReference type="RefSeq" id="WP_123253505.1">
    <property type="nucleotide sequence ID" value="NZ_RBED01000001.1"/>
</dbReference>
<evidence type="ECO:0000256" key="5">
    <source>
        <dbReference type="ARBA" id="ARBA00022605"/>
    </source>
</evidence>
<organism evidence="14 15">
    <name type="scientific">Arthrobacter oryzae</name>
    <dbReference type="NCBI Taxonomy" id="409290"/>
    <lineage>
        <taxon>Bacteria</taxon>
        <taxon>Bacillati</taxon>
        <taxon>Actinomycetota</taxon>
        <taxon>Actinomycetes</taxon>
        <taxon>Micrococcales</taxon>
        <taxon>Micrococcaceae</taxon>
        <taxon>Arthrobacter</taxon>
    </lineage>
</organism>
<evidence type="ECO:0000256" key="13">
    <source>
        <dbReference type="PIRSR" id="PIRSR604469-1"/>
    </source>
</evidence>
<evidence type="ECO:0000256" key="7">
    <source>
        <dbReference type="ARBA" id="ARBA00022801"/>
    </source>
</evidence>
<protein>
    <recommendedName>
        <fullName evidence="4">phosphoserine phosphatase</fullName>
        <ecNumber evidence="4">3.1.3.3</ecNumber>
    </recommendedName>
    <alternativeName>
        <fullName evidence="10">O-phosphoserine phosphohydrolase</fullName>
    </alternativeName>
</protein>
<keyword evidence="15" id="KW-1185">Reference proteome</keyword>
<dbReference type="Gene3D" id="3.40.50.1000">
    <property type="entry name" value="HAD superfamily/HAD-like"/>
    <property type="match status" value="1"/>
</dbReference>
<reference evidence="14 15" key="1">
    <citation type="submission" date="2018-10" db="EMBL/GenBank/DDBJ databases">
        <title>Genome sequencing of Arthrobacter oryzae TNB02.</title>
        <authorList>
            <person name="Cho Y.-J."/>
            <person name="Cho A."/>
            <person name="Kim O.-S."/>
        </authorList>
    </citation>
    <scope>NUCLEOTIDE SEQUENCE [LARGE SCALE GENOMIC DNA]</scope>
    <source>
        <strain evidence="14 15">TNB02</strain>
    </source>
</reference>
<keyword evidence="8" id="KW-0460">Magnesium</keyword>
<comment type="catalytic activity">
    <reaction evidence="12">
        <text>O-phospho-D-serine + H2O = D-serine + phosphate</text>
        <dbReference type="Rhea" id="RHEA:24873"/>
        <dbReference type="ChEBI" id="CHEBI:15377"/>
        <dbReference type="ChEBI" id="CHEBI:35247"/>
        <dbReference type="ChEBI" id="CHEBI:43474"/>
        <dbReference type="ChEBI" id="CHEBI:58680"/>
        <dbReference type="EC" id="3.1.3.3"/>
    </reaction>
</comment>
<dbReference type="GO" id="GO:0000287">
    <property type="term" value="F:magnesium ion binding"/>
    <property type="evidence" value="ECO:0007669"/>
    <property type="project" value="TreeGrafter"/>
</dbReference>
<proteinExistence type="inferred from homology"/>
<evidence type="ECO:0000256" key="2">
    <source>
        <dbReference type="ARBA" id="ARBA00005135"/>
    </source>
</evidence>
<dbReference type="NCBIfam" id="TIGR00338">
    <property type="entry name" value="serB"/>
    <property type="match status" value="1"/>
</dbReference>
<dbReference type="InterPro" id="IPR050582">
    <property type="entry name" value="HAD-like_SerB"/>
</dbReference>
<keyword evidence="6" id="KW-0479">Metal-binding</keyword>
<dbReference type="InterPro" id="IPR036412">
    <property type="entry name" value="HAD-like_sf"/>
</dbReference>
<keyword evidence="7 14" id="KW-0378">Hydrolase</keyword>
<comment type="similarity">
    <text evidence="3">Belongs to the HAD-like hydrolase superfamily. SerB family.</text>
</comment>
<evidence type="ECO:0000256" key="12">
    <source>
        <dbReference type="ARBA" id="ARBA00048523"/>
    </source>
</evidence>
<dbReference type="SUPFAM" id="SSF56784">
    <property type="entry name" value="HAD-like"/>
    <property type="match status" value="1"/>
</dbReference>
<comment type="pathway">
    <text evidence="2">Amino-acid biosynthesis; L-serine biosynthesis; L-serine from 3-phospho-D-glycerate: step 3/3.</text>
</comment>
<dbReference type="CDD" id="cd07500">
    <property type="entry name" value="HAD_PSP"/>
    <property type="match status" value="1"/>
</dbReference>
<evidence type="ECO:0000256" key="6">
    <source>
        <dbReference type="ARBA" id="ARBA00022723"/>
    </source>
</evidence>
<evidence type="ECO:0000256" key="1">
    <source>
        <dbReference type="ARBA" id="ARBA00001946"/>
    </source>
</evidence>
<evidence type="ECO:0000256" key="9">
    <source>
        <dbReference type="ARBA" id="ARBA00023299"/>
    </source>
</evidence>
<keyword evidence="9" id="KW-0718">Serine biosynthesis</keyword>
<sequence>MSSNVTAVSYGLKLSLTNVQQVRSTLAEAGLSVDGETRTGDDRFSVHTADCTLGTGGGPDTAGLAGLRHVVAGAGGDGVDTALVPVELRNAARKLLIMDVDSTLIQQEVIELLAAYAGKREEVAAVTEAAMRGELDFAQSLHARVAVLAGLPADVVDAVRAEVRLTEGAAELVAAFQAAGHAVAVVSGGFNQILRPIAADLGLHHWIANELEIVDGALTGKVLGAVIDRAAKEKYLREWAAAEGIPMEHTIAVGDGANDLDMLGAAGLGIAFNAKPAVRAAADAAINVPYLDVVRHITGV</sequence>
<dbReference type="InterPro" id="IPR023214">
    <property type="entry name" value="HAD_sf"/>
</dbReference>
<dbReference type="EC" id="3.1.3.3" evidence="4"/>
<dbReference type="NCBIfam" id="TIGR01488">
    <property type="entry name" value="HAD-SF-IB"/>
    <property type="match status" value="1"/>
</dbReference>
<dbReference type="PANTHER" id="PTHR43344:SF2">
    <property type="entry name" value="PHOSPHOSERINE PHOSPHATASE"/>
    <property type="match status" value="1"/>
</dbReference>
<dbReference type="Proteomes" id="UP000273807">
    <property type="component" value="Unassembled WGS sequence"/>
</dbReference>
<evidence type="ECO:0000256" key="4">
    <source>
        <dbReference type="ARBA" id="ARBA00012640"/>
    </source>
</evidence>
<evidence type="ECO:0000313" key="15">
    <source>
        <dbReference type="Proteomes" id="UP000273807"/>
    </source>
</evidence>
<name>A0A3N0CK71_9MICC</name>
<dbReference type="EMBL" id="RBED01000001">
    <property type="protein sequence ID" value="RNL63832.1"/>
    <property type="molecule type" value="Genomic_DNA"/>
</dbReference>
<dbReference type="GO" id="GO:0036424">
    <property type="term" value="F:L-phosphoserine phosphatase activity"/>
    <property type="evidence" value="ECO:0007669"/>
    <property type="project" value="InterPro"/>
</dbReference>
<dbReference type="OrthoDB" id="9792539at2"/>
<dbReference type="SFLD" id="SFLDF00029">
    <property type="entry name" value="phosphoserine_phosphatase"/>
    <property type="match status" value="1"/>
</dbReference>
<dbReference type="PANTHER" id="PTHR43344">
    <property type="entry name" value="PHOSPHOSERINE PHOSPHATASE"/>
    <property type="match status" value="1"/>
</dbReference>
<evidence type="ECO:0000256" key="3">
    <source>
        <dbReference type="ARBA" id="ARBA00009184"/>
    </source>
</evidence>
<comment type="caution">
    <text evidence="14">The sequence shown here is derived from an EMBL/GenBank/DDBJ whole genome shotgun (WGS) entry which is preliminary data.</text>
</comment>
<dbReference type="SFLD" id="SFLDG01137">
    <property type="entry name" value="C1.6.1:_Phosphoserine_Phosphat"/>
    <property type="match status" value="1"/>
</dbReference>
<accession>A0A3N0CK71</accession>
<dbReference type="GO" id="GO:0006564">
    <property type="term" value="P:L-serine biosynthetic process"/>
    <property type="evidence" value="ECO:0007669"/>
    <property type="project" value="UniProtKB-KW"/>
</dbReference>
<comment type="cofactor">
    <cofactor evidence="1">
        <name>Mg(2+)</name>
        <dbReference type="ChEBI" id="CHEBI:18420"/>
    </cofactor>
</comment>
<comment type="catalytic activity">
    <reaction evidence="11">
        <text>O-phospho-L-serine + H2O = L-serine + phosphate</text>
        <dbReference type="Rhea" id="RHEA:21208"/>
        <dbReference type="ChEBI" id="CHEBI:15377"/>
        <dbReference type="ChEBI" id="CHEBI:33384"/>
        <dbReference type="ChEBI" id="CHEBI:43474"/>
        <dbReference type="ChEBI" id="CHEBI:57524"/>
        <dbReference type="EC" id="3.1.3.3"/>
    </reaction>
</comment>
<dbReference type="GO" id="GO:0005737">
    <property type="term" value="C:cytoplasm"/>
    <property type="evidence" value="ECO:0007669"/>
    <property type="project" value="TreeGrafter"/>
</dbReference>
<dbReference type="SFLD" id="SFLDS00003">
    <property type="entry name" value="Haloacid_Dehalogenase"/>
    <property type="match status" value="1"/>
</dbReference>
<dbReference type="UniPathway" id="UPA00135">
    <property type="reaction ID" value="UER00198"/>
</dbReference>
<gene>
    <name evidence="14" type="primary">serB</name>
    <name evidence="14" type="ORF">D7003_00140</name>
</gene>
<dbReference type="InterPro" id="IPR004469">
    <property type="entry name" value="PSP"/>
</dbReference>
<keyword evidence="5" id="KW-0028">Amino-acid biosynthesis</keyword>
<evidence type="ECO:0000256" key="11">
    <source>
        <dbReference type="ARBA" id="ARBA00048138"/>
    </source>
</evidence>
<feature type="active site" description="Nucleophile" evidence="13">
    <location>
        <position position="99"/>
    </location>
</feature>
<dbReference type="Pfam" id="PF12710">
    <property type="entry name" value="HAD"/>
    <property type="match status" value="1"/>
</dbReference>
<feature type="active site" description="Proton donor" evidence="13">
    <location>
        <position position="101"/>
    </location>
</feature>
<evidence type="ECO:0000256" key="10">
    <source>
        <dbReference type="ARBA" id="ARBA00031693"/>
    </source>
</evidence>
<evidence type="ECO:0000256" key="8">
    <source>
        <dbReference type="ARBA" id="ARBA00022842"/>
    </source>
</evidence>